<dbReference type="InterPro" id="IPR001347">
    <property type="entry name" value="SIS_dom"/>
</dbReference>
<comment type="subcellular location">
    <subcellularLocation>
        <location evidence="2 11">Cytoplasm</location>
    </subcellularLocation>
</comment>
<feature type="domain" description="Glutamine amidotransferase type-2" evidence="12">
    <location>
        <begin position="2"/>
        <end position="213"/>
    </location>
</feature>
<dbReference type="InterPro" id="IPR035466">
    <property type="entry name" value="GlmS/AgaS_SIS"/>
</dbReference>
<dbReference type="InterPro" id="IPR029055">
    <property type="entry name" value="Ntn_hydrolases_N"/>
</dbReference>
<sequence>MCGIIGYIGRRDATPVLIQGLKRLEYRGYDSFGIATIGSAIEVYKKTGRISDGEAEVVGLHGCTGIGHTRWATHGEPNDINAHPHTDCRDKIAVVHNGVIENYSELKRQLQGRGHTFRSETDTEVIAHLLEEHYDGDLLAAVNATLPLLKGSYAVLAIAEDTQRIVAARDASPLVLGVGDAEVFAASDMTPLLEYTERVIFLEDGDVADLTPDHFAIYHGGRKVERPVELISWCVEDTRKGGFSHYMLKEIYEQPQSFYETIRAGIDDRVRQMVMEADGITLVACGTSYHTALIFKYLAESLCNIPVRVEIGSEFKYFTPPLHGLVIAVSQSGETADTIAALKMAKARNCPTLAITNMQGSTVTRVADETLLMRAGPEIGVAATKSYMAQLAALMQIVNLRCEGAFDDILSHAHLAIGDILLQDVHEAVTLCSKAEHVFFVGRGAFYPVSMEGALKMKEISYVHAEGYAAGELKHGPFALLTPETPVVAICTPGPTYGVMASNIKEMKARKAPVIALGVAGDTELAEIVDIFIPIPNTHLLVQVLTASVALQLLAYHTACALQRDVDKPRNLAKSVTVE</sequence>
<keyword evidence="6 11" id="KW-0032">Aminotransferase</keyword>
<dbReference type="NCBIfam" id="NF001484">
    <property type="entry name" value="PRK00331.1"/>
    <property type="match status" value="1"/>
</dbReference>
<reference evidence="15" key="1">
    <citation type="journal article" date="2015" name="MBio">
        <title>Genome-Resolved Metagenomic Analysis Reveals Roles for Candidate Phyla and Other Microbial Community Members in Biogeochemical Transformations in Oil Reservoirs.</title>
        <authorList>
            <person name="Hu P."/>
            <person name="Tom L."/>
            <person name="Singh A."/>
            <person name="Thomas B.C."/>
            <person name="Baker B.J."/>
            <person name="Piceno Y.M."/>
            <person name="Andersen G.L."/>
            <person name="Banfield J.F."/>
        </authorList>
    </citation>
    <scope>NUCLEOTIDE SEQUENCE [LARGE SCALE GENOMIC DNA]</scope>
</reference>
<evidence type="ECO:0000256" key="1">
    <source>
        <dbReference type="ARBA" id="ARBA00001031"/>
    </source>
</evidence>
<dbReference type="FunFam" id="3.40.50.10490:FF:000001">
    <property type="entry name" value="Glutamine--fructose-6-phosphate aminotransferase [isomerizing]"/>
    <property type="match status" value="1"/>
</dbReference>
<dbReference type="EMBL" id="LGHE01000104">
    <property type="protein sequence ID" value="KUL01435.1"/>
    <property type="molecule type" value="Genomic_DNA"/>
</dbReference>
<dbReference type="CDD" id="cd05008">
    <property type="entry name" value="SIS_GlmS_GlmD_1"/>
    <property type="match status" value="1"/>
</dbReference>
<dbReference type="GO" id="GO:0004360">
    <property type="term" value="F:glutamine-fructose-6-phosphate transaminase (isomerizing) activity"/>
    <property type="evidence" value="ECO:0007669"/>
    <property type="project" value="UniProtKB-UniRule"/>
</dbReference>
<dbReference type="Pfam" id="PF01380">
    <property type="entry name" value="SIS"/>
    <property type="match status" value="2"/>
</dbReference>
<dbReference type="InterPro" id="IPR046348">
    <property type="entry name" value="SIS_dom_sf"/>
</dbReference>
<keyword evidence="8" id="KW-0677">Repeat</keyword>
<organism evidence="14 15">
    <name type="scientific">Methanoculleus marisnigri</name>
    <dbReference type="NCBI Taxonomy" id="2198"/>
    <lineage>
        <taxon>Archaea</taxon>
        <taxon>Methanobacteriati</taxon>
        <taxon>Methanobacteriota</taxon>
        <taxon>Stenosarchaea group</taxon>
        <taxon>Methanomicrobia</taxon>
        <taxon>Methanomicrobiales</taxon>
        <taxon>Methanomicrobiaceae</taxon>
        <taxon>Methanoculleus</taxon>
    </lineage>
</organism>
<dbReference type="Gene3D" id="3.40.50.10490">
    <property type="entry name" value="Glucose-6-phosphate isomerase like protein, domain 1"/>
    <property type="match status" value="2"/>
</dbReference>
<dbReference type="SUPFAM" id="SSF53697">
    <property type="entry name" value="SIS domain"/>
    <property type="match status" value="1"/>
</dbReference>
<proteinExistence type="inferred from homology"/>
<evidence type="ECO:0000256" key="4">
    <source>
        <dbReference type="ARBA" id="ARBA00016090"/>
    </source>
</evidence>
<accession>A0A101IU71</accession>
<feature type="domain" description="SIS" evidence="13">
    <location>
        <begin position="428"/>
        <end position="569"/>
    </location>
</feature>
<feature type="domain" description="SIS" evidence="13">
    <location>
        <begin position="270"/>
        <end position="411"/>
    </location>
</feature>
<dbReference type="GO" id="GO:0006047">
    <property type="term" value="P:UDP-N-acetylglucosamine metabolic process"/>
    <property type="evidence" value="ECO:0007669"/>
    <property type="project" value="TreeGrafter"/>
</dbReference>
<dbReference type="AlphaFoldDB" id="A0A101IU71"/>
<dbReference type="PROSITE" id="PS51464">
    <property type="entry name" value="SIS"/>
    <property type="match status" value="2"/>
</dbReference>
<dbReference type="PANTHER" id="PTHR10937">
    <property type="entry name" value="GLUCOSAMINE--FRUCTOSE-6-PHOSPHATE AMINOTRANSFERASE, ISOMERIZING"/>
    <property type="match status" value="1"/>
</dbReference>
<dbReference type="HAMAP" id="MF_00164">
    <property type="entry name" value="GlmS"/>
    <property type="match status" value="1"/>
</dbReference>
<dbReference type="Proteomes" id="UP000054598">
    <property type="component" value="Unassembled WGS sequence"/>
</dbReference>
<evidence type="ECO:0000259" key="13">
    <source>
        <dbReference type="PROSITE" id="PS51464"/>
    </source>
</evidence>
<evidence type="ECO:0000256" key="7">
    <source>
        <dbReference type="ARBA" id="ARBA00022679"/>
    </source>
</evidence>
<feature type="active site" description="For Fru-6P isomerization activity" evidence="11">
    <location>
        <position position="574"/>
    </location>
</feature>
<comment type="subunit">
    <text evidence="11">Homodimer.</text>
</comment>
<evidence type="ECO:0000256" key="10">
    <source>
        <dbReference type="ARBA" id="ARBA00055466"/>
    </source>
</evidence>
<evidence type="ECO:0000256" key="8">
    <source>
        <dbReference type="ARBA" id="ARBA00022737"/>
    </source>
</evidence>
<feature type="active site" description="Nucleophile; for GATase activity" evidence="11">
    <location>
        <position position="2"/>
    </location>
</feature>
<comment type="function">
    <text evidence="10 11">Catalyzes the first step in hexosamine metabolism, converting fructose-6P into glucosamine-6P using glutamine as a nitrogen source.</text>
</comment>
<evidence type="ECO:0000313" key="15">
    <source>
        <dbReference type="Proteomes" id="UP000054598"/>
    </source>
</evidence>
<dbReference type="GO" id="GO:0005975">
    <property type="term" value="P:carbohydrate metabolic process"/>
    <property type="evidence" value="ECO:0007669"/>
    <property type="project" value="UniProtKB-UniRule"/>
</dbReference>
<dbReference type="PATRIC" id="fig|2198.3.peg.899"/>
<evidence type="ECO:0000313" key="14">
    <source>
        <dbReference type="EMBL" id="KUL01435.1"/>
    </source>
</evidence>
<dbReference type="CDD" id="cd00714">
    <property type="entry name" value="GFAT"/>
    <property type="match status" value="1"/>
</dbReference>
<feature type="initiator methionine" description="Removed" evidence="11">
    <location>
        <position position="1"/>
    </location>
</feature>
<dbReference type="GO" id="GO:0006487">
    <property type="term" value="P:protein N-linked glycosylation"/>
    <property type="evidence" value="ECO:0007669"/>
    <property type="project" value="TreeGrafter"/>
</dbReference>
<dbReference type="GO" id="GO:0097367">
    <property type="term" value="F:carbohydrate derivative binding"/>
    <property type="evidence" value="ECO:0007669"/>
    <property type="project" value="InterPro"/>
</dbReference>
<dbReference type="InterPro" id="IPR005855">
    <property type="entry name" value="GFAT"/>
</dbReference>
<evidence type="ECO:0000256" key="11">
    <source>
        <dbReference type="HAMAP-Rule" id="MF_00164"/>
    </source>
</evidence>
<dbReference type="Pfam" id="PF13522">
    <property type="entry name" value="GATase_6"/>
    <property type="match status" value="1"/>
</dbReference>
<keyword evidence="9" id="KW-0315">Glutamine amidotransferase</keyword>
<evidence type="ECO:0000256" key="6">
    <source>
        <dbReference type="ARBA" id="ARBA00022576"/>
    </source>
</evidence>
<dbReference type="InterPro" id="IPR035490">
    <property type="entry name" value="GlmS/FrlB_SIS"/>
</dbReference>
<name>A0A101IU71_9EURY</name>
<evidence type="ECO:0000256" key="3">
    <source>
        <dbReference type="ARBA" id="ARBA00012916"/>
    </source>
</evidence>
<protein>
    <recommendedName>
        <fullName evidence="4 11">Glutamine--fructose-6-phosphate aminotransferase [isomerizing]</fullName>
        <ecNumber evidence="3 11">2.6.1.16</ecNumber>
    </recommendedName>
    <alternativeName>
        <fullName evidence="11">D-fructose-6-phosphate amidotransferase</fullName>
    </alternativeName>
    <alternativeName>
        <fullName evidence="11">GFAT</fullName>
    </alternativeName>
    <alternativeName>
        <fullName evidence="11">Glucosamine-6-phosphate synthase</fullName>
    </alternativeName>
    <alternativeName>
        <fullName evidence="11">Hexosephosphate aminotransferase</fullName>
    </alternativeName>
    <alternativeName>
        <fullName evidence="11">L-glutamine--D-fructose-6-phosphate amidotransferase</fullName>
    </alternativeName>
</protein>
<gene>
    <name evidence="11" type="primary">glmS</name>
    <name evidence="14" type="ORF">XE10_1034</name>
</gene>
<dbReference type="PANTHER" id="PTHR10937:SF0">
    <property type="entry name" value="GLUTAMINE--FRUCTOSE-6-PHOSPHATE TRANSAMINASE (ISOMERIZING)"/>
    <property type="match status" value="1"/>
</dbReference>
<dbReference type="NCBIfam" id="TIGR01135">
    <property type="entry name" value="glmS"/>
    <property type="match status" value="1"/>
</dbReference>
<dbReference type="GO" id="GO:0005737">
    <property type="term" value="C:cytoplasm"/>
    <property type="evidence" value="ECO:0007669"/>
    <property type="project" value="UniProtKB-SubCell"/>
</dbReference>
<evidence type="ECO:0000256" key="2">
    <source>
        <dbReference type="ARBA" id="ARBA00004496"/>
    </source>
</evidence>
<keyword evidence="7 11" id="KW-0808">Transferase</keyword>
<dbReference type="GO" id="GO:0006002">
    <property type="term" value="P:fructose 6-phosphate metabolic process"/>
    <property type="evidence" value="ECO:0007669"/>
    <property type="project" value="TreeGrafter"/>
</dbReference>
<dbReference type="InterPro" id="IPR047084">
    <property type="entry name" value="GFAT_N"/>
</dbReference>
<dbReference type="FunFam" id="3.60.20.10:FF:000006">
    <property type="entry name" value="Glutamine--fructose-6-phosphate aminotransferase [isomerizing]"/>
    <property type="match status" value="1"/>
</dbReference>
<keyword evidence="5 11" id="KW-0963">Cytoplasm</keyword>
<dbReference type="PROSITE" id="PS51278">
    <property type="entry name" value="GATASE_TYPE_2"/>
    <property type="match status" value="1"/>
</dbReference>
<dbReference type="EC" id="2.6.1.16" evidence="3 11"/>
<dbReference type="Gene3D" id="3.60.20.10">
    <property type="entry name" value="Glutamine Phosphoribosylpyrophosphate, subunit 1, domain 1"/>
    <property type="match status" value="1"/>
</dbReference>
<dbReference type="InterPro" id="IPR017932">
    <property type="entry name" value="GATase_2_dom"/>
</dbReference>
<dbReference type="SUPFAM" id="SSF56235">
    <property type="entry name" value="N-terminal nucleophile aminohydrolases (Ntn hydrolases)"/>
    <property type="match status" value="1"/>
</dbReference>
<comment type="caution">
    <text evidence="14">The sequence shown here is derived from an EMBL/GenBank/DDBJ whole genome shotgun (WGS) entry which is preliminary data.</text>
</comment>
<dbReference type="CDD" id="cd05009">
    <property type="entry name" value="SIS_GlmS_GlmD_2"/>
    <property type="match status" value="1"/>
</dbReference>
<comment type="catalytic activity">
    <reaction evidence="1 11">
        <text>D-fructose 6-phosphate + L-glutamine = D-glucosamine 6-phosphate + L-glutamate</text>
        <dbReference type="Rhea" id="RHEA:13237"/>
        <dbReference type="ChEBI" id="CHEBI:29985"/>
        <dbReference type="ChEBI" id="CHEBI:58359"/>
        <dbReference type="ChEBI" id="CHEBI:58725"/>
        <dbReference type="ChEBI" id="CHEBI:61527"/>
        <dbReference type="EC" id="2.6.1.16"/>
    </reaction>
</comment>
<evidence type="ECO:0000256" key="5">
    <source>
        <dbReference type="ARBA" id="ARBA00022490"/>
    </source>
</evidence>
<evidence type="ECO:0000256" key="9">
    <source>
        <dbReference type="ARBA" id="ARBA00022962"/>
    </source>
</evidence>
<evidence type="ECO:0000259" key="12">
    <source>
        <dbReference type="PROSITE" id="PS51278"/>
    </source>
</evidence>